<protein>
    <recommendedName>
        <fullName evidence="2">dTDP-4-dehydrorhamnose reductase</fullName>
        <ecNumber evidence="2">1.1.1.133</ecNumber>
    </recommendedName>
</protein>
<organism evidence="4 5">
    <name type="scientific">Candidatus Woesebacteria bacterium GW2011_GWE1_41_24</name>
    <dbReference type="NCBI Taxonomy" id="1618597"/>
    <lineage>
        <taxon>Bacteria</taxon>
        <taxon>Candidatus Woeseibacteriota</taxon>
    </lineage>
</organism>
<reference evidence="4 5" key="1">
    <citation type="journal article" date="2015" name="Nature">
        <title>rRNA introns, odd ribosomes, and small enigmatic genomes across a large radiation of phyla.</title>
        <authorList>
            <person name="Brown C.T."/>
            <person name="Hug L.A."/>
            <person name="Thomas B.C."/>
            <person name="Sharon I."/>
            <person name="Castelle C.J."/>
            <person name="Singh A."/>
            <person name="Wilkins M.J."/>
            <person name="Williams K.H."/>
            <person name="Banfield J.F."/>
        </authorList>
    </citation>
    <scope>NUCLEOTIDE SEQUENCE [LARGE SCALE GENOMIC DNA]</scope>
</reference>
<proteinExistence type="inferred from homology"/>
<comment type="pathway">
    <text evidence="2">Carbohydrate biosynthesis; dTDP-L-rhamnose biosynthesis.</text>
</comment>
<dbReference type="PATRIC" id="fig|1618597.3.peg.617"/>
<comment type="function">
    <text evidence="2">Catalyzes the reduction of dTDP-6-deoxy-L-lyxo-4-hexulose to yield dTDP-L-rhamnose.</text>
</comment>
<evidence type="ECO:0000256" key="2">
    <source>
        <dbReference type="RuleBase" id="RU364082"/>
    </source>
</evidence>
<name>A0A0G0VPK4_9BACT</name>
<dbReference type="InterPro" id="IPR036291">
    <property type="entry name" value="NAD(P)-bd_dom_sf"/>
</dbReference>
<accession>A0A0G0VPK4</accession>
<dbReference type="EC" id="1.1.1.133" evidence="2"/>
<evidence type="ECO:0000313" key="5">
    <source>
        <dbReference type="Proteomes" id="UP000034286"/>
    </source>
</evidence>
<dbReference type="Gene3D" id="3.40.50.720">
    <property type="entry name" value="NAD(P)-binding Rossmann-like Domain"/>
    <property type="match status" value="1"/>
</dbReference>
<keyword evidence="2" id="KW-0521">NADP</keyword>
<dbReference type="InterPro" id="IPR029903">
    <property type="entry name" value="RmlD-like-bd"/>
</dbReference>
<dbReference type="GO" id="GO:0008831">
    <property type="term" value="F:dTDP-4-dehydrorhamnose reductase activity"/>
    <property type="evidence" value="ECO:0007669"/>
    <property type="project" value="UniProtKB-EC"/>
</dbReference>
<dbReference type="SUPFAM" id="SSF51735">
    <property type="entry name" value="NAD(P)-binding Rossmann-fold domains"/>
    <property type="match status" value="1"/>
</dbReference>
<dbReference type="EMBL" id="LCBD01000042">
    <property type="protein sequence ID" value="KKS02849.1"/>
    <property type="molecule type" value="Genomic_DNA"/>
</dbReference>
<gene>
    <name evidence="4" type="ORF">UU57_C0042G0002</name>
</gene>
<evidence type="ECO:0000313" key="4">
    <source>
        <dbReference type="EMBL" id="KKS02849.1"/>
    </source>
</evidence>
<dbReference type="PANTHER" id="PTHR10491:SF4">
    <property type="entry name" value="METHIONINE ADENOSYLTRANSFERASE 2 SUBUNIT BETA"/>
    <property type="match status" value="1"/>
</dbReference>
<dbReference type="Proteomes" id="UP000034286">
    <property type="component" value="Unassembled WGS sequence"/>
</dbReference>
<dbReference type="PANTHER" id="PTHR10491">
    <property type="entry name" value="DTDP-4-DEHYDRORHAMNOSE REDUCTASE"/>
    <property type="match status" value="1"/>
</dbReference>
<dbReference type="Pfam" id="PF04321">
    <property type="entry name" value="RmlD_sub_bind"/>
    <property type="match status" value="1"/>
</dbReference>
<feature type="domain" description="RmlD-like substrate binding" evidence="3">
    <location>
        <begin position="3"/>
        <end position="297"/>
    </location>
</feature>
<evidence type="ECO:0000259" key="3">
    <source>
        <dbReference type="Pfam" id="PF04321"/>
    </source>
</evidence>
<dbReference type="InterPro" id="IPR005913">
    <property type="entry name" value="dTDP_dehydrorham_reduct"/>
</dbReference>
<evidence type="ECO:0000256" key="1">
    <source>
        <dbReference type="ARBA" id="ARBA00010944"/>
    </source>
</evidence>
<comment type="caution">
    <text evidence="4">The sequence shown here is derived from an EMBL/GenBank/DDBJ whole genome shotgun (WGS) entry which is preliminary data.</text>
</comment>
<dbReference type="Gene3D" id="3.90.25.10">
    <property type="entry name" value="UDP-galactose 4-epimerase, domain 1"/>
    <property type="match status" value="1"/>
</dbReference>
<dbReference type="GO" id="GO:0019305">
    <property type="term" value="P:dTDP-rhamnose biosynthetic process"/>
    <property type="evidence" value="ECO:0007669"/>
    <property type="project" value="UniProtKB-UniPathway"/>
</dbReference>
<keyword evidence="2" id="KW-0560">Oxidoreductase</keyword>
<comment type="similarity">
    <text evidence="1 2">Belongs to the dTDP-4-dehydrorhamnose reductase family.</text>
</comment>
<dbReference type="UniPathway" id="UPA00124"/>
<dbReference type="AlphaFoldDB" id="A0A0G0VPK4"/>
<sequence length="302" mass="33618">MKKVLVIGGSGMVASRFVDLVKENFEITSADEKTLDITNEDAVKNFFEKNPFDVVINFAAFTNVDGAESEKGNTDGLVWNLNVNGPKYLAGVCKNKDIFLIHISTDFVFPGSKLSPGPYSEDSSLPESQDGIGWYGWTKNRAEKAVADSGSRYAIVRYGYPFRADAYDLKLDWARNLLKLYNEQKLYPLFTDQVQSVVFIDDLAVPFAKIIDNEFQGVFHIASKDTTSPHEIGSYLLEKYSGGKVELEKGSMSEFLSAPGRTPRPLLGGLGVAKTEVSLGLQFRTWREMVDEFIEKIRSSST</sequence>